<dbReference type="PANTHER" id="PTHR11475:SF109">
    <property type="entry name" value="CHORION PEROXIDASE-LIKE PROTEIN"/>
    <property type="match status" value="1"/>
</dbReference>
<name>A0AAV8XVF6_9CUCU</name>
<accession>A0AAV8XVF6</accession>
<dbReference type="GO" id="GO:0046872">
    <property type="term" value="F:metal ion binding"/>
    <property type="evidence" value="ECO:0007669"/>
    <property type="project" value="UniProtKB-KW"/>
</dbReference>
<dbReference type="AlphaFoldDB" id="A0AAV8XVF6"/>
<dbReference type="GO" id="GO:0004601">
    <property type="term" value="F:peroxidase activity"/>
    <property type="evidence" value="ECO:0007669"/>
    <property type="project" value="UniProtKB-KW"/>
</dbReference>
<dbReference type="PRINTS" id="PR00457">
    <property type="entry name" value="ANPEROXIDASE"/>
</dbReference>
<dbReference type="GO" id="GO:0006979">
    <property type="term" value="P:response to oxidative stress"/>
    <property type="evidence" value="ECO:0007669"/>
    <property type="project" value="InterPro"/>
</dbReference>
<dbReference type="Gene3D" id="1.10.640.10">
    <property type="entry name" value="Haem peroxidase domain superfamily, animal type"/>
    <property type="match status" value="1"/>
</dbReference>
<dbReference type="InterPro" id="IPR010255">
    <property type="entry name" value="Haem_peroxidase_sf"/>
</dbReference>
<keyword evidence="2" id="KW-0408">Iron</keyword>
<keyword evidence="2" id="KW-0349">Heme</keyword>
<protein>
    <submittedName>
        <fullName evidence="3">Uncharacterized protein</fullName>
    </submittedName>
</protein>
<dbReference type="CDD" id="cd09823">
    <property type="entry name" value="peroxinectin_like"/>
    <property type="match status" value="1"/>
</dbReference>
<dbReference type="PROSITE" id="PS50292">
    <property type="entry name" value="PEROXIDASE_3"/>
    <property type="match status" value="1"/>
</dbReference>
<keyword evidence="2" id="KW-0479">Metal-binding</keyword>
<dbReference type="InterPro" id="IPR037120">
    <property type="entry name" value="Haem_peroxidase_sf_animal"/>
</dbReference>
<dbReference type="GO" id="GO:0020037">
    <property type="term" value="F:heme binding"/>
    <property type="evidence" value="ECO:0007669"/>
    <property type="project" value="InterPro"/>
</dbReference>
<dbReference type="Pfam" id="PF03098">
    <property type="entry name" value="An_peroxidase"/>
    <property type="match status" value="1"/>
</dbReference>
<dbReference type="EMBL" id="JAPWTK010000315">
    <property type="protein sequence ID" value="KAJ8942728.1"/>
    <property type="molecule type" value="Genomic_DNA"/>
</dbReference>
<dbReference type="PANTHER" id="PTHR11475">
    <property type="entry name" value="OXIDASE/PEROXIDASE"/>
    <property type="match status" value="1"/>
</dbReference>
<keyword evidence="1" id="KW-0560">Oxidoreductase</keyword>
<evidence type="ECO:0000313" key="4">
    <source>
        <dbReference type="Proteomes" id="UP001162162"/>
    </source>
</evidence>
<feature type="binding site" description="axial binding residue" evidence="2">
    <location>
        <position position="258"/>
    </location>
    <ligand>
        <name>heme b</name>
        <dbReference type="ChEBI" id="CHEBI:60344"/>
    </ligand>
    <ligandPart>
        <name>Fe</name>
        <dbReference type="ChEBI" id="CHEBI:18248"/>
    </ligandPart>
</feature>
<gene>
    <name evidence="3" type="ORF">NQ318_007895</name>
</gene>
<keyword evidence="1" id="KW-0575">Peroxidase</keyword>
<sequence>MKLFISPFQHPSCLPIEVSEDDWFLSRFGIRCMEFIRSAPSTRINCDLGWREQINQVTPYIDASTIYGSDMETSNSVRTFKNGYNETVLRKPRGEWLPEVEDVPGVATSSTAVTVQLSFSLYATGPSPTARPPGGELCRSGAITDDCFKPGDGRLSEQPGLTAFHTVWVRFHNKLATALTQLNPHWSDEKVFQETRKVVYSFIQHITYREFLPIVLGPEVMELFELNLVRKGYYNKYDARVNPSIANSFGAAAFRFGHSMVQNSYVRTDHKHRPLFNNVTLHEEQENIENIWSFGSLDRLLLGFANQPSQRRDEFICDELSNHLFQAPGAPFGMDLAAINIQRGRDHGIPSYTSWRQPCGLSPVKSWADLERIFNVGSAHRFQSIYRHVDDIDLFSGGLAEKPVRGGVVGPTFACIIAQQFLNLRKRR</sequence>
<reference evidence="3" key="1">
    <citation type="journal article" date="2023" name="Insect Mol. Biol.">
        <title>Genome sequencing provides insights into the evolution of gene families encoding plant cell wall-degrading enzymes in longhorned beetles.</title>
        <authorList>
            <person name="Shin N.R."/>
            <person name="Okamura Y."/>
            <person name="Kirsch R."/>
            <person name="Pauchet Y."/>
        </authorList>
    </citation>
    <scope>NUCLEOTIDE SEQUENCE</scope>
    <source>
        <strain evidence="3">AMC_N1</strain>
    </source>
</reference>
<proteinExistence type="predicted"/>
<keyword evidence="4" id="KW-1185">Reference proteome</keyword>
<evidence type="ECO:0000256" key="2">
    <source>
        <dbReference type="PIRSR" id="PIRSR619791-2"/>
    </source>
</evidence>
<evidence type="ECO:0000256" key="1">
    <source>
        <dbReference type="ARBA" id="ARBA00022559"/>
    </source>
</evidence>
<dbReference type="Proteomes" id="UP001162162">
    <property type="component" value="Unassembled WGS sequence"/>
</dbReference>
<comment type="caution">
    <text evidence="3">The sequence shown here is derived from an EMBL/GenBank/DDBJ whole genome shotgun (WGS) entry which is preliminary data.</text>
</comment>
<dbReference type="InterPro" id="IPR019791">
    <property type="entry name" value="Haem_peroxidase_animal"/>
</dbReference>
<dbReference type="SUPFAM" id="SSF48113">
    <property type="entry name" value="Heme-dependent peroxidases"/>
    <property type="match status" value="1"/>
</dbReference>
<evidence type="ECO:0000313" key="3">
    <source>
        <dbReference type="EMBL" id="KAJ8942728.1"/>
    </source>
</evidence>
<organism evidence="3 4">
    <name type="scientific">Aromia moschata</name>
    <dbReference type="NCBI Taxonomy" id="1265417"/>
    <lineage>
        <taxon>Eukaryota</taxon>
        <taxon>Metazoa</taxon>
        <taxon>Ecdysozoa</taxon>
        <taxon>Arthropoda</taxon>
        <taxon>Hexapoda</taxon>
        <taxon>Insecta</taxon>
        <taxon>Pterygota</taxon>
        <taxon>Neoptera</taxon>
        <taxon>Endopterygota</taxon>
        <taxon>Coleoptera</taxon>
        <taxon>Polyphaga</taxon>
        <taxon>Cucujiformia</taxon>
        <taxon>Chrysomeloidea</taxon>
        <taxon>Cerambycidae</taxon>
        <taxon>Cerambycinae</taxon>
        <taxon>Callichromatini</taxon>
        <taxon>Aromia</taxon>
    </lineage>
</organism>